<protein>
    <submittedName>
        <fullName evidence="1">Uncharacterized protein</fullName>
    </submittedName>
</protein>
<dbReference type="EMBL" id="BART01010010">
    <property type="protein sequence ID" value="GAG83907.1"/>
    <property type="molecule type" value="Genomic_DNA"/>
</dbReference>
<comment type="caution">
    <text evidence="1">The sequence shown here is derived from an EMBL/GenBank/DDBJ whole genome shotgun (WGS) entry which is preliminary data.</text>
</comment>
<gene>
    <name evidence="1" type="ORF">S01H4_21973</name>
</gene>
<name>X1BRX6_9ZZZZ</name>
<dbReference type="AlphaFoldDB" id="X1BRX6"/>
<sequence>MHDEKINNLKKEIEILQEIICTVDANLKKCASGIYVNKNEISKINEKITKINEKYNNKNNRIIGYG</sequence>
<evidence type="ECO:0000313" key="1">
    <source>
        <dbReference type="EMBL" id="GAG83907.1"/>
    </source>
</evidence>
<accession>X1BRX6</accession>
<reference evidence="1" key="1">
    <citation type="journal article" date="2014" name="Front. Microbiol.">
        <title>High frequency of phylogenetically diverse reductive dehalogenase-homologous genes in deep subseafloor sedimentary metagenomes.</title>
        <authorList>
            <person name="Kawai M."/>
            <person name="Futagami T."/>
            <person name="Toyoda A."/>
            <person name="Takaki Y."/>
            <person name="Nishi S."/>
            <person name="Hori S."/>
            <person name="Arai W."/>
            <person name="Tsubouchi T."/>
            <person name="Morono Y."/>
            <person name="Uchiyama I."/>
            <person name="Ito T."/>
            <person name="Fujiyama A."/>
            <person name="Inagaki F."/>
            <person name="Takami H."/>
        </authorList>
    </citation>
    <scope>NUCLEOTIDE SEQUENCE</scope>
    <source>
        <strain evidence="1">Expedition CK06-06</strain>
    </source>
</reference>
<organism evidence="1">
    <name type="scientific">marine sediment metagenome</name>
    <dbReference type="NCBI Taxonomy" id="412755"/>
    <lineage>
        <taxon>unclassified sequences</taxon>
        <taxon>metagenomes</taxon>
        <taxon>ecological metagenomes</taxon>
    </lineage>
</organism>
<proteinExistence type="predicted"/>